<gene>
    <name evidence="2" type="ORF">CQA69_01880</name>
</gene>
<sequence length="486" mass="56434">MHGKIAIYMDSTGRGTVTNSANTFFDFNRQIWNDKKSMPTVGMLVEFRTLSVETKNEDGSQAPVSKTITGIKPSKFQEFKEGDFITENDFWKTDNDDELEDLQNSRRSAYVAELYRTIDFDSIEKIPLSLTIPQAIQKYFAHEILSVETLQSNLEDEKDIPCVLDYVIVKRFLFKAYDTLIFMDNSIDQTQFNALKSIMMHLENSYKQIIADRKPNIAKIFNETFLSLQCHYQALLATIDTRKNRLASIEAQMKTLQSEINLKSNAANADPEKIKAKQEKLEKLQKETENYKTTLKRLGALQEDFYKKNYNIFENAFKLSREKLFKKIVTGLNLCATIMDTKIWHLSLKSSGVKNSYFTMSNIENSFCSLSFAEHYLSRLNKSALNPFDQKLSVYIQKIAKDQRRKFLVVTSDLDLLCKLKIENFSQNPYYIVKYAPKKVNYQSLMRDNTFDIVYIDEKHVWESVADIILQGKHFDKTGKTKFKLI</sequence>
<protein>
    <submittedName>
        <fullName evidence="2">Uncharacterized protein</fullName>
    </submittedName>
</protein>
<name>A0A4U7BNK1_9BACT</name>
<feature type="coiled-coil region" evidence="1">
    <location>
        <begin position="239"/>
        <end position="301"/>
    </location>
</feature>
<dbReference type="AlphaFoldDB" id="A0A4U7BNK1"/>
<reference evidence="2 3" key="1">
    <citation type="submission" date="2018-05" db="EMBL/GenBank/DDBJ databases">
        <title>Novel Campyloabacter and Helicobacter Species and Strains.</title>
        <authorList>
            <person name="Mannion A.J."/>
            <person name="Shen Z."/>
            <person name="Fox J.G."/>
        </authorList>
    </citation>
    <scope>NUCLEOTIDE SEQUENCE [LARGE SCALE GENOMIC DNA]</scope>
    <source>
        <strain evidence="3">MIT17-664</strain>
    </source>
</reference>
<keyword evidence="1" id="KW-0175">Coiled coil</keyword>
<dbReference type="Proteomes" id="UP000308838">
    <property type="component" value="Unassembled WGS sequence"/>
</dbReference>
<evidence type="ECO:0000313" key="3">
    <source>
        <dbReference type="Proteomes" id="UP000308838"/>
    </source>
</evidence>
<evidence type="ECO:0000313" key="2">
    <source>
        <dbReference type="EMBL" id="TKX31800.1"/>
    </source>
</evidence>
<proteinExistence type="predicted"/>
<organism evidence="2 3">
    <name type="scientific">Campylobacter estrildidarum</name>
    <dbReference type="NCBI Taxonomy" id="2510189"/>
    <lineage>
        <taxon>Bacteria</taxon>
        <taxon>Pseudomonadati</taxon>
        <taxon>Campylobacterota</taxon>
        <taxon>Epsilonproteobacteria</taxon>
        <taxon>Campylobacterales</taxon>
        <taxon>Campylobacteraceae</taxon>
        <taxon>Campylobacter</taxon>
    </lineage>
</organism>
<evidence type="ECO:0000256" key="1">
    <source>
        <dbReference type="SAM" id="Coils"/>
    </source>
</evidence>
<keyword evidence="3" id="KW-1185">Reference proteome</keyword>
<dbReference type="RefSeq" id="WP_137620148.1">
    <property type="nucleotide sequence ID" value="NZ_NXLZ01000002.1"/>
</dbReference>
<accession>A0A4U7BNK1</accession>
<dbReference type="Gene3D" id="1.20.58.60">
    <property type="match status" value="1"/>
</dbReference>
<dbReference type="EMBL" id="NXLZ01000002">
    <property type="protein sequence ID" value="TKX31800.1"/>
    <property type="molecule type" value="Genomic_DNA"/>
</dbReference>
<comment type="caution">
    <text evidence="2">The sequence shown here is derived from an EMBL/GenBank/DDBJ whole genome shotgun (WGS) entry which is preliminary data.</text>
</comment>
<dbReference type="OrthoDB" id="5327741at2"/>